<dbReference type="InterPro" id="IPR029063">
    <property type="entry name" value="SAM-dependent_MTases_sf"/>
</dbReference>
<name>A0A812KS81_9DINO</name>
<protein>
    <submittedName>
        <fullName evidence="1">GIP protein</fullName>
    </submittedName>
</protein>
<dbReference type="SUPFAM" id="SSF53335">
    <property type="entry name" value="S-adenosyl-L-methionine-dependent methyltransferases"/>
    <property type="match status" value="1"/>
</dbReference>
<dbReference type="EMBL" id="CAJNDS010000757">
    <property type="protein sequence ID" value="CAE7232104.1"/>
    <property type="molecule type" value="Genomic_DNA"/>
</dbReference>
<comment type="caution">
    <text evidence="1">The sequence shown here is derived from an EMBL/GenBank/DDBJ whole genome shotgun (WGS) entry which is preliminary data.</text>
</comment>
<dbReference type="Gene3D" id="3.40.50.150">
    <property type="entry name" value="Vaccinia Virus protein VP39"/>
    <property type="match status" value="1"/>
</dbReference>
<evidence type="ECO:0000313" key="1">
    <source>
        <dbReference type="EMBL" id="CAE7232104.1"/>
    </source>
</evidence>
<sequence>MADECFILRDHPHPLPSHCPAIARKVHFLVEEIHGCRTVRQCFLLWHFVSLYIGFPLRFYAQSVWMFGFPPEVMKEGLKRLQVVVEAKARSQSWEYLKEWRHVATALQDAQVPHDPASPTHVPRVPSVPSPRHTALLVHYAAGAKAMADAAPFIDLLACFASRQGMSFVYDKTVHFKPTWLRYNQVGVLSDAYILGRGARPFTSDGHRHRSASSSWNWTASNITDAGAVAGRFLLDIFQRVTEATYPGRFKRGIAAGDAERTLLRLSNRAVWRRTLGMLGVVSGPPLRWVKALAIQRALSSHEAVVYLDYDVTVRPDCLGAARLVQDIFSGSIGTGPHIVVRDSPPGADCMNTGFIAVRKSPVSKAFIRLWKSKMGWPGAVHGDQGPLAETVLQLLDIERRMEQVQNGSRLTETYGYESTCLPMLFPTWYGVSSWREYCDCWQQILRLQVGPYQNRHSRFIKFINPQKLDVNFVPQHLYDLPKMRLLPWQLSKQIKQIKQVSRLGNVSKDSSVLLPELTPLIVHWAGFGNRTHLMREYLVRRFGVKPTFFKMDRFQRCSALAAISPRVNRNCIHGSMGSSIEHIYENWDESKLDNMMRDVRKAEATFAAALVAGELPDHTSDHWTVTARFRDDLLSLLGGKTTTRDMTVLELGTYVGYTTSFLAGAFRFAFGVDSQASFVKHATELLMAKGQENRSTVLHLNTLTDDLSELARISKALGGIDVVFIDADHSFASVVNDLGLALYGGLGPNSNGGRPRYIVLDDVFSRAEVRQAFVDFENLGLLRRVNYLGHEEGILCEVAPQPLQSMAA</sequence>
<reference evidence="1" key="1">
    <citation type="submission" date="2021-02" db="EMBL/GenBank/DDBJ databases">
        <authorList>
            <person name="Dougan E. K."/>
            <person name="Rhodes N."/>
            <person name="Thang M."/>
            <person name="Chan C."/>
        </authorList>
    </citation>
    <scope>NUCLEOTIDE SEQUENCE</scope>
</reference>
<accession>A0A812KS81</accession>
<dbReference type="OrthoDB" id="428629at2759"/>
<dbReference type="Pfam" id="PF13578">
    <property type="entry name" value="Methyltransf_24"/>
    <property type="match status" value="1"/>
</dbReference>
<dbReference type="Proteomes" id="UP000604046">
    <property type="component" value="Unassembled WGS sequence"/>
</dbReference>
<keyword evidence="2" id="KW-1185">Reference proteome</keyword>
<dbReference type="AlphaFoldDB" id="A0A812KS81"/>
<evidence type="ECO:0000313" key="2">
    <source>
        <dbReference type="Proteomes" id="UP000604046"/>
    </source>
</evidence>
<gene>
    <name evidence="1" type="primary">GIP</name>
    <name evidence="1" type="ORF">SNAT2548_LOCUS9568</name>
</gene>
<organism evidence="1 2">
    <name type="scientific">Symbiodinium natans</name>
    <dbReference type="NCBI Taxonomy" id="878477"/>
    <lineage>
        <taxon>Eukaryota</taxon>
        <taxon>Sar</taxon>
        <taxon>Alveolata</taxon>
        <taxon>Dinophyceae</taxon>
        <taxon>Suessiales</taxon>
        <taxon>Symbiodiniaceae</taxon>
        <taxon>Symbiodinium</taxon>
    </lineage>
</organism>
<proteinExistence type="predicted"/>